<dbReference type="NCBIfam" id="TIGR00696">
    <property type="entry name" value="wecG_tagA_cpsF"/>
    <property type="match status" value="1"/>
</dbReference>
<dbReference type="PANTHER" id="PTHR34136">
    <property type="match status" value="1"/>
</dbReference>
<dbReference type="Proteomes" id="UP001209318">
    <property type="component" value="Unassembled WGS sequence"/>
</dbReference>
<evidence type="ECO:0000313" key="7">
    <source>
        <dbReference type="Proteomes" id="UP001209318"/>
    </source>
</evidence>
<dbReference type="GO" id="GO:0071555">
    <property type="term" value="P:cell wall organization"/>
    <property type="evidence" value="ECO:0007669"/>
    <property type="project" value="UniProtKB-KW"/>
</dbReference>
<dbReference type="InterPro" id="IPR034714">
    <property type="entry name" value="TagA_TarA"/>
</dbReference>
<dbReference type="CDD" id="cd06533">
    <property type="entry name" value="Glyco_transf_WecG_TagA"/>
    <property type="match status" value="1"/>
</dbReference>
<sequence length="244" mass="27226">MKYVTIMGVPFLHTDQASFVNLLVDRIDQQEKTYVVTANPEIVMKANEDAAFMQDILQANYIIADGIGVVKAAQILGNPLPGRVTGFDTTMELLKIANEKHYKLYLLGAKKETLEKTVANIARDYPGVEIVGSHDGYFNWEKNHIAETIAELKPDLVLVALGFPKQEKWIVENLSKFDHGVFIGIGGTFDIIAGTAVRAPLAWQKLGLEWLHRLIKQPSRWRRMLVLPQFAGKIIAQKVKGASS</sequence>
<keyword evidence="7" id="KW-1185">Reference proteome</keyword>
<evidence type="ECO:0000256" key="5">
    <source>
        <dbReference type="HAMAP-Rule" id="MF_02070"/>
    </source>
</evidence>
<name>A0AAE3IRQ8_9BACI</name>
<dbReference type="Pfam" id="PF03808">
    <property type="entry name" value="Glyco_tran_WecG"/>
    <property type="match status" value="1"/>
</dbReference>
<dbReference type="AlphaFoldDB" id="A0AAE3IRQ8"/>
<gene>
    <name evidence="6" type="ORF">OEV98_06535</name>
</gene>
<dbReference type="RefSeq" id="WP_263072418.1">
    <property type="nucleotide sequence ID" value="NZ_JAOUSF010000002.1"/>
</dbReference>
<keyword evidence="3 5" id="KW-0777">Teichoic acid biosynthesis</keyword>
<evidence type="ECO:0000256" key="1">
    <source>
        <dbReference type="ARBA" id="ARBA00022676"/>
    </source>
</evidence>
<evidence type="ECO:0000256" key="2">
    <source>
        <dbReference type="ARBA" id="ARBA00022679"/>
    </source>
</evidence>
<comment type="similarity">
    <text evidence="5">Belongs to the glycosyltransferase 26 family. TagA/TarA subfamily.</text>
</comment>
<dbReference type="HAMAP" id="MF_02070">
    <property type="entry name" value="TagA_TarA"/>
    <property type="match status" value="1"/>
</dbReference>
<dbReference type="InterPro" id="IPR004629">
    <property type="entry name" value="WecG_TagA_CpsF"/>
</dbReference>
<reference evidence="6" key="1">
    <citation type="submission" date="2022-10" db="EMBL/GenBank/DDBJ databases">
        <title>Description of Fervidibacillus gen. nov. in the family Fervidibacillaceae fam. nov. with two species, Fervidibacillus albus sp. nov., and Fervidibacillus halotolerans sp. nov., isolated from tidal flat sediments.</title>
        <authorList>
            <person name="Kwon K.K."/>
            <person name="Yang S.-H."/>
        </authorList>
    </citation>
    <scope>NUCLEOTIDE SEQUENCE</scope>
    <source>
        <strain evidence="6">JCM 19140</strain>
    </source>
</reference>
<comment type="caution">
    <text evidence="6">The sequence shown here is derived from an EMBL/GenBank/DDBJ whole genome shotgun (WGS) entry which is preliminary data.</text>
</comment>
<evidence type="ECO:0000256" key="3">
    <source>
        <dbReference type="ARBA" id="ARBA00022944"/>
    </source>
</evidence>
<comment type="function">
    <text evidence="5">Catalyzes the conversion of GlcNAc-PP-undecaprenol into ManNAc-GlcNAc-PP-undecaprenol, the first committed lipid intermediate in the de novo synthesis of teichoic acid.</text>
</comment>
<comment type="catalytic activity">
    <reaction evidence="5">
        <text>UDP-N-acetyl-alpha-D-mannosamine + N-acetyl-alpha-D-glucosaminyl-di-trans,octa-cis-undecaprenyl diphosphate = N-acetyl-beta-D-mannosaminyl-(1-&gt;4)-N-acetyl-alpha-D-glucosaminyl di-trans,octa-cis-undecaprenyl diphosphate + UDP + H(+)</text>
        <dbReference type="Rhea" id="RHEA:16053"/>
        <dbReference type="ChEBI" id="CHEBI:15378"/>
        <dbReference type="ChEBI" id="CHEBI:58223"/>
        <dbReference type="ChEBI" id="CHEBI:62959"/>
        <dbReference type="ChEBI" id="CHEBI:68623"/>
        <dbReference type="ChEBI" id="CHEBI:132210"/>
        <dbReference type="EC" id="2.4.1.187"/>
    </reaction>
</comment>
<dbReference type="EMBL" id="JAOUSF010000002">
    <property type="protein sequence ID" value="MCU9613207.1"/>
    <property type="molecule type" value="Genomic_DNA"/>
</dbReference>
<dbReference type="GO" id="GO:0019350">
    <property type="term" value="P:teichoic acid biosynthetic process"/>
    <property type="evidence" value="ECO:0007669"/>
    <property type="project" value="UniProtKB-UniRule"/>
</dbReference>
<keyword evidence="2 5" id="KW-0808">Transferase</keyword>
<proteinExistence type="inferred from homology"/>
<keyword evidence="1 5" id="KW-0328">Glycosyltransferase</keyword>
<accession>A0AAE3IRQ8</accession>
<dbReference type="PANTHER" id="PTHR34136:SF1">
    <property type="entry name" value="UDP-N-ACETYL-D-MANNOSAMINURONIC ACID TRANSFERASE"/>
    <property type="match status" value="1"/>
</dbReference>
<organism evidence="6 7">
    <name type="scientific">Perspicuibacillus lycopersici</name>
    <dbReference type="NCBI Taxonomy" id="1325689"/>
    <lineage>
        <taxon>Bacteria</taxon>
        <taxon>Bacillati</taxon>
        <taxon>Bacillota</taxon>
        <taxon>Bacilli</taxon>
        <taxon>Bacillales</taxon>
        <taxon>Bacillaceae</taxon>
        <taxon>Perspicuibacillus</taxon>
    </lineage>
</organism>
<protein>
    <recommendedName>
        <fullName evidence="5">N-acetylglucosaminyldiphosphoundecaprenol N-acetyl-beta-D-mannosaminyltransferase</fullName>
        <ecNumber evidence="5">2.4.1.187</ecNumber>
    </recommendedName>
    <alternativeName>
        <fullName evidence="5">N-acetylmannosaminyltransferase</fullName>
    </alternativeName>
    <alternativeName>
        <fullName evidence="5">UDP-N-acetylmannosamine transferase</fullName>
    </alternativeName>
    <alternativeName>
        <fullName evidence="5">UDP-N-acetylmannosamine:N-acetylglucosaminyl pyrophosphorylundecaprenol N-acetylmannosaminyltransferase</fullName>
    </alternativeName>
</protein>
<keyword evidence="4 5" id="KW-0961">Cell wall biogenesis/degradation</keyword>
<evidence type="ECO:0000256" key="4">
    <source>
        <dbReference type="ARBA" id="ARBA00023316"/>
    </source>
</evidence>
<comment type="pathway">
    <text evidence="5">Cell wall biogenesis; teichoic acid biosynthesis.</text>
</comment>
<evidence type="ECO:0000313" key="6">
    <source>
        <dbReference type="EMBL" id="MCU9613207.1"/>
    </source>
</evidence>
<dbReference type="GO" id="GO:0047244">
    <property type="term" value="F:N-acetylglucosaminyldiphosphoundecaprenol N-acetyl-beta-D-mannosaminyltransferase activity"/>
    <property type="evidence" value="ECO:0007669"/>
    <property type="project" value="UniProtKB-UniRule"/>
</dbReference>
<dbReference type="EC" id="2.4.1.187" evidence="5"/>